<feature type="region of interest" description="Disordered" evidence="1">
    <location>
        <begin position="92"/>
        <end position="211"/>
    </location>
</feature>
<accession>A0A2K0UIY8</accession>
<evidence type="ECO:0000313" key="4">
    <source>
        <dbReference type="Proteomes" id="UP000236290"/>
    </source>
</evidence>
<dbReference type="PANTHER" id="PTHR40623">
    <property type="entry name" value="INTEGRAL MEMBRANE PROTEIN"/>
    <property type="match status" value="1"/>
</dbReference>
<evidence type="ECO:0000256" key="2">
    <source>
        <dbReference type="SAM" id="Phobius"/>
    </source>
</evidence>
<feature type="compositionally biased region" description="Basic residues" evidence="1">
    <location>
        <begin position="115"/>
        <end position="126"/>
    </location>
</feature>
<feature type="compositionally biased region" description="Low complexity" evidence="1">
    <location>
        <begin position="139"/>
        <end position="156"/>
    </location>
</feature>
<dbReference type="AlphaFoldDB" id="A0A2K0UIY8"/>
<evidence type="ECO:0000313" key="3">
    <source>
        <dbReference type="EMBL" id="PNP57762.1"/>
    </source>
</evidence>
<feature type="transmembrane region" description="Helical" evidence="2">
    <location>
        <begin position="14"/>
        <end position="35"/>
    </location>
</feature>
<feature type="compositionally biased region" description="Basic and acidic residues" evidence="1">
    <location>
        <begin position="158"/>
        <end position="178"/>
    </location>
</feature>
<keyword evidence="2" id="KW-1133">Transmembrane helix</keyword>
<name>A0A2K0UIY8_TRIHA</name>
<feature type="compositionally biased region" description="Low complexity" evidence="1">
    <location>
        <begin position="263"/>
        <end position="272"/>
    </location>
</feature>
<organism evidence="3 4">
    <name type="scientific">Trichoderma harzianum</name>
    <name type="common">Hypocrea lixii</name>
    <dbReference type="NCBI Taxonomy" id="5544"/>
    <lineage>
        <taxon>Eukaryota</taxon>
        <taxon>Fungi</taxon>
        <taxon>Dikarya</taxon>
        <taxon>Ascomycota</taxon>
        <taxon>Pezizomycotina</taxon>
        <taxon>Sordariomycetes</taxon>
        <taxon>Hypocreomycetidae</taxon>
        <taxon>Hypocreales</taxon>
        <taxon>Hypocreaceae</taxon>
        <taxon>Trichoderma</taxon>
    </lineage>
</organism>
<protein>
    <submittedName>
        <fullName evidence="3">Uncharacterized protein</fullName>
    </submittedName>
</protein>
<feature type="region of interest" description="Disordered" evidence="1">
    <location>
        <begin position="246"/>
        <end position="296"/>
    </location>
</feature>
<comment type="caution">
    <text evidence="3">The sequence shown here is derived from an EMBL/GenBank/DDBJ whole genome shotgun (WGS) entry which is preliminary data.</text>
</comment>
<proteinExistence type="predicted"/>
<feature type="compositionally biased region" description="Low complexity" evidence="1">
    <location>
        <begin position="196"/>
        <end position="211"/>
    </location>
</feature>
<keyword evidence="2" id="KW-0812">Transmembrane</keyword>
<feature type="compositionally biased region" description="Polar residues" evidence="1">
    <location>
        <begin position="92"/>
        <end position="103"/>
    </location>
</feature>
<dbReference type="PANTHER" id="PTHR40623:SF2">
    <property type="entry name" value="INTEGRAL MEMBRANE PROTEIN"/>
    <property type="match status" value="1"/>
</dbReference>
<evidence type="ECO:0000256" key="1">
    <source>
        <dbReference type="SAM" id="MobiDB-lite"/>
    </source>
</evidence>
<sequence length="296" mass="32516">MGAFFIGWQLWEEMTFVLACCIVLVFAFGLVRLWWTNRKIARLELIDEERRVRLAEMRYCGINARGINDIPFGVRAIQKGIQVEGIWISRPNTPDASHVTGSPTLIGDSTDARGKPTRKGKGKGKAHYTPVDVTETAMPSSSRETTPTSSTSTPPRNKYADSNDARRSRHRQPVDADTPKGSIEAQRKSIARQIASRNSSANRSSMASSSMGGEIVIPHSRSSYASSKPMLSGATEYYSDLSRTGTNELYDAPPPAAWDHGYSSSDADSSEAAGRRARPGPSRLQKKAAFYTQVRN</sequence>
<reference evidence="3 4" key="1">
    <citation type="submission" date="2017-02" db="EMBL/GenBank/DDBJ databases">
        <title>Genomes of Trichoderma spp. with biocontrol activity.</title>
        <authorList>
            <person name="Gardiner D."/>
            <person name="Kazan K."/>
            <person name="Vos C."/>
            <person name="Harvey P."/>
        </authorList>
    </citation>
    <scope>NUCLEOTIDE SEQUENCE [LARGE SCALE GENOMIC DNA]</scope>
    <source>
        <strain evidence="3 4">Tr1</strain>
    </source>
</reference>
<dbReference type="EMBL" id="MTYI01000023">
    <property type="protein sequence ID" value="PNP57762.1"/>
    <property type="molecule type" value="Genomic_DNA"/>
</dbReference>
<dbReference type="OrthoDB" id="5426165at2759"/>
<keyword evidence="2" id="KW-0472">Membrane</keyword>
<gene>
    <name evidence="3" type="ORF">THARTR1_01920</name>
</gene>
<dbReference type="Proteomes" id="UP000236290">
    <property type="component" value="Unassembled WGS sequence"/>
</dbReference>